<dbReference type="Gene3D" id="3.30.559.10">
    <property type="entry name" value="Chloramphenicol acetyltransferase-like domain"/>
    <property type="match status" value="1"/>
</dbReference>
<name>F2DH93_HORVV</name>
<feature type="region of interest" description="Disordered" evidence="2">
    <location>
        <begin position="144"/>
        <end position="164"/>
    </location>
</feature>
<sequence length="375" mass="40536">MAAPTVTKSPPALVPPAGPTPGGTLPLSSIDKTAAVRVMVDFIQVFQSPPSSDADDQVAAMRQGFARALVPYYPVAGRIAEPSPGEPVVDCTAEGVWFVEAAASCSLADVNGLEDRPRRHPQPAQAAARPAAVLHRLQLRQVHRRDLARQHQARQGPGRLRDDPEMLHLRRGHRHDLQVPGRGHRVRARRRGAPGLRGRHAPPAWQLPAVAGRLLRQLRVPRRARQGQQGRGGGVAGGDCDGDQGGQGRAVGAVPGLAGRRRQGQPLQRVAGLRHAGGDGLEPRRVQRRRLRLRRAHLRLHLERRRQHCAVGGVPQAAQAEAGHPAGAPVRRGAARPRLHPGAAQARLVGSPPYYFTVPYYYRIITGGIWTCCCC</sequence>
<dbReference type="PANTHER" id="PTHR31147:SF2">
    <property type="entry name" value="OS01G0615300 PROTEIN"/>
    <property type="match status" value="1"/>
</dbReference>
<evidence type="ECO:0000256" key="2">
    <source>
        <dbReference type="SAM" id="MobiDB-lite"/>
    </source>
</evidence>
<evidence type="ECO:0000256" key="1">
    <source>
        <dbReference type="ARBA" id="ARBA00009861"/>
    </source>
</evidence>
<feature type="region of interest" description="Disordered" evidence="2">
    <location>
        <begin position="223"/>
        <end position="269"/>
    </location>
</feature>
<evidence type="ECO:0000313" key="3">
    <source>
        <dbReference type="EMBL" id="BAJ94464.1"/>
    </source>
</evidence>
<protein>
    <submittedName>
        <fullName evidence="3">Predicted protein</fullName>
    </submittedName>
</protein>
<organism evidence="3">
    <name type="scientific">Hordeum vulgare subsp. vulgare</name>
    <name type="common">Domesticated barley</name>
    <dbReference type="NCBI Taxonomy" id="112509"/>
    <lineage>
        <taxon>Eukaryota</taxon>
        <taxon>Viridiplantae</taxon>
        <taxon>Streptophyta</taxon>
        <taxon>Embryophyta</taxon>
        <taxon>Tracheophyta</taxon>
        <taxon>Spermatophyta</taxon>
        <taxon>Magnoliopsida</taxon>
        <taxon>Liliopsida</taxon>
        <taxon>Poales</taxon>
        <taxon>Poaceae</taxon>
        <taxon>BOP clade</taxon>
        <taxon>Pooideae</taxon>
        <taxon>Triticodae</taxon>
        <taxon>Triticeae</taxon>
        <taxon>Hordeinae</taxon>
        <taxon>Hordeum</taxon>
    </lineage>
</organism>
<dbReference type="Pfam" id="PF02458">
    <property type="entry name" value="Transferase"/>
    <property type="match status" value="1"/>
</dbReference>
<feature type="region of interest" description="Disordered" evidence="2">
    <location>
        <begin position="1"/>
        <end position="24"/>
    </location>
</feature>
<feature type="compositionally biased region" description="Gly residues" evidence="2">
    <location>
        <begin position="229"/>
        <end position="249"/>
    </location>
</feature>
<dbReference type="GO" id="GO:0016747">
    <property type="term" value="F:acyltransferase activity, transferring groups other than amino-acyl groups"/>
    <property type="evidence" value="ECO:0007669"/>
    <property type="project" value="UniProtKB-ARBA"/>
</dbReference>
<proteinExistence type="evidence at transcript level"/>
<accession>F2DH93</accession>
<dbReference type="InterPro" id="IPR023213">
    <property type="entry name" value="CAT-like_dom_sf"/>
</dbReference>
<dbReference type="InterPro" id="IPR050898">
    <property type="entry name" value="Plant_acyltransferase"/>
</dbReference>
<dbReference type="PANTHER" id="PTHR31147">
    <property type="entry name" value="ACYL TRANSFERASE 4"/>
    <property type="match status" value="1"/>
</dbReference>
<reference evidence="3" key="1">
    <citation type="journal article" date="2011" name="Plant Physiol.">
        <title>Comprehensive sequence analysis of 24,783 barley full-length cDNAs derived from 12 clone libraries.</title>
        <authorList>
            <person name="Matsumoto T."/>
            <person name="Tanaka T."/>
            <person name="Sakai H."/>
            <person name="Amano N."/>
            <person name="Kanamori H."/>
            <person name="Kurita K."/>
            <person name="Kikuta A."/>
            <person name="Kamiya K."/>
            <person name="Yamamoto M."/>
            <person name="Ikawa H."/>
            <person name="Fujii N."/>
            <person name="Hori K."/>
            <person name="Itoh T."/>
            <person name="Sato K."/>
        </authorList>
    </citation>
    <scope>NUCLEOTIDE SEQUENCE</scope>
    <source>
        <tissue evidence="3">Shoot and root</tissue>
    </source>
</reference>
<comment type="similarity">
    <text evidence="1">Belongs to the plant acyltransferase family.</text>
</comment>
<dbReference type="AlphaFoldDB" id="F2DH93"/>
<dbReference type="EMBL" id="AK363260">
    <property type="protein sequence ID" value="BAJ94464.1"/>
    <property type="molecule type" value="mRNA"/>
</dbReference>